<reference evidence="1 2" key="1">
    <citation type="submission" date="2019-03" db="EMBL/GenBank/DDBJ databases">
        <title>Genomic Encyclopedia of Type Strains, Phase IV (KMG-IV): sequencing the most valuable type-strain genomes for metagenomic binning, comparative biology and taxonomic classification.</title>
        <authorList>
            <person name="Goeker M."/>
        </authorList>
    </citation>
    <scope>NUCLEOTIDE SEQUENCE [LARGE SCALE GENOMIC DNA]</scope>
    <source>
        <strain evidence="1 2">DSM 24629</strain>
    </source>
</reference>
<comment type="caution">
    <text evidence="1">The sequence shown here is derived from an EMBL/GenBank/DDBJ whole genome shotgun (WGS) entry which is preliminary data.</text>
</comment>
<organism evidence="1 2">
    <name type="scientific">Natranaerovirga pectinivora</name>
    <dbReference type="NCBI Taxonomy" id="682400"/>
    <lineage>
        <taxon>Bacteria</taxon>
        <taxon>Bacillati</taxon>
        <taxon>Bacillota</taxon>
        <taxon>Clostridia</taxon>
        <taxon>Lachnospirales</taxon>
        <taxon>Natranaerovirgaceae</taxon>
        <taxon>Natranaerovirga</taxon>
    </lineage>
</organism>
<evidence type="ECO:0000313" key="2">
    <source>
        <dbReference type="Proteomes" id="UP000294902"/>
    </source>
</evidence>
<protein>
    <recommendedName>
        <fullName evidence="3">SprT-like family protein</fullName>
    </recommendedName>
</protein>
<name>A0A4R3MNI7_9FIRM</name>
<proteinExistence type="predicted"/>
<dbReference type="AlphaFoldDB" id="A0A4R3MNI7"/>
<dbReference type="EMBL" id="SMAL01000004">
    <property type="protein sequence ID" value="TCT14930.1"/>
    <property type="molecule type" value="Genomic_DNA"/>
</dbReference>
<sequence length="244" mass="28223">MLNITYNESNITEKRKKVASKFFLESLNIRTPNINKLSNDDIRILFDFYDKIFFESWFKKHFKGQLLFSLSNRMTKSAGLTMCPKNISVIKAEDVTIEIRIGVNFFLKYNALKSEKSVCGIKTNNSFEALQLVFEHELCHVIEFLCFYKSSCKGQRFKELAFNLFGHTSSYHQLPTNREIVGKSLGLHLGDMVSFTFEGYKKTGVIYRINKNATVMVKDTKGQFVDNNGSRYSKYYVPVNLLSK</sequence>
<evidence type="ECO:0000313" key="1">
    <source>
        <dbReference type="EMBL" id="TCT14930.1"/>
    </source>
</evidence>
<keyword evidence="2" id="KW-1185">Reference proteome</keyword>
<dbReference type="RefSeq" id="WP_132251779.1">
    <property type="nucleotide sequence ID" value="NZ_SMAL01000004.1"/>
</dbReference>
<accession>A0A4R3MNI7</accession>
<dbReference type="OrthoDB" id="1900587at2"/>
<dbReference type="Proteomes" id="UP000294902">
    <property type="component" value="Unassembled WGS sequence"/>
</dbReference>
<gene>
    <name evidence="1" type="ORF">EDC18_10480</name>
</gene>
<evidence type="ECO:0008006" key="3">
    <source>
        <dbReference type="Google" id="ProtNLM"/>
    </source>
</evidence>